<dbReference type="OrthoDB" id="4435702at2"/>
<name>A0A561F1L1_9ACTN</name>
<evidence type="ECO:0000256" key="2">
    <source>
        <dbReference type="ARBA" id="ARBA00023172"/>
    </source>
</evidence>
<dbReference type="GO" id="GO:0006310">
    <property type="term" value="P:DNA recombination"/>
    <property type="evidence" value="ECO:0007669"/>
    <property type="project" value="UniProtKB-KW"/>
</dbReference>
<keyword evidence="2" id="KW-0233">DNA recombination</keyword>
<dbReference type="Gene3D" id="1.10.150.130">
    <property type="match status" value="1"/>
</dbReference>
<reference evidence="5 6" key="1">
    <citation type="submission" date="2019-06" db="EMBL/GenBank/DDBJ databases">
        <title>Sequencing the genomes of 1000 actinobacteria strains.</title>
        <authorList>
            <person name="Klenk H.-P."/>
        </authorList>
    </citation>
    <scope>NUCLEOTIDE SEQUENCE [LARGE SCALE GENOMIC DNA]</scope>
    <source>
        <strain evidence="5 6">DSM 41649</strain>
    </source>
</reference>
<organism evidence="5 6">
    <name type="scientific">Kitasatospora atroaurantiaca</name>
    <dbReference type="NCBI Taxonomy" id="285545"/>
    <lineage>
        <taxon>Bacteria</taxon>
        <taxon>Bacillati</taxon>
        <taxon>Actinomycetota</taxon>
        <taxon>Actinomycetes</taxon>
        <taxon>Kitasatosporales</taxon>
        <taxon>Streptomycetaceae</taxon>
        <taxon>Kitasatospora</taxon>
    </lineage>
</organism>
<dbReference type="AlphaFoldDB" id="A0A561F1L1"/>
<comment type="caution">
    <text evidence="5">The sequence shown here is derived from an EMBL/GenBank/DDBJ whole genome shotgun (WGS) entry which is preliminary data.</text>
</comment>
<gene>
    <name evidence="5" type="ORF">FB465_6952</name>
</gene>
<evidence type="ECO:0000256" key="1">
    <source>
        <dbReference type="ARBA" id="ARBA00023125"/>
    </source>
</evidence>
<evidence type="ECO:0000256" key="3">
    <source>
        <dbReference type="PROSITE-ProRule" id="PRU01248"/>
    </source>
</evidence>
<dbReference type="PROSITE" id="PS51900">
    <property type="entry name" value="CB"/>
    <property type="match status" value="1"/>
</dbReference>
<keyword evidence="1 3" id="KW-0238">DNA-binding</keyword>
<dbReference type="GO" id="GO:0015074">
    <property type="term" value="P:DNA integration"/>
    <property type="evidence" value="ECO:0007669"/>
    <property type="project" value="InterPro"/>
</dbReference>
<dbReference type="Proteomes" id="UP000318416">
    <property type="component" value="Unassembled WGS sequence"/>
</dbReference>
<feature type="domain" description="Core-binding (CB)" evidence="4">
    <location>
        <begin position="269"/>
        <end position="348"/>
    </location>
</feature>
<evidence type="ECO:0000259" key="4">
    <source>
        <dbReference type="PROSITE" id="PS51900"/>
    </source>
</evidence>
<protein>
    <submittedName>
        <fullName evidence="5">Site-specific recombinase XerD</fullName>
    </submittedName>
</protein>
<dbReference type="Gene3D" id="1.10.443.10">
    <property type="entry name" value="Intergrase catalytic core"/>
    <property type="match status" value="1"/>
</dbReference>
<dbReference type="EMBL" id="VIVR01000001">
    <property type="protein sequence ID" value="TWE21741.1"/>
    <property type="molecule type" value="Genomic_DNA"/>
</dbReference>
<dbReference type="SUPFAM" id="SSF56349">
    <property type="entry name" value="DNA breaking-rejoining enzymes"/>
    <property type="match status" value="1"/>
</dbReference>
<evidence type="ECO:0000313" key="5">
    <source>
        <dbReference type="EMBL" id="TWE21741.1"/>
    </source>
</evidence>
<keyword evidence="6" id="KW-1185">Reference proteome</keyword>
<evidence type="ECO:0000313" key="6">
    <source>
        <dbReference type="Proteomes" id="UP000318416"/>
    </source>
</evidence>
<dbReference type="InterPro" id="IPR013762">
    <property type="entry name" value="Integrase-like_cat_sf"/>
</dbReference>
<dbReference type="InterPro" id="IPR011010">
    <property type="entry name" value="DNA_brk_join_enz"/>
</dbReference>
<accession>A0A561F1L1</accession>
<dbReference type="GO" id="GO:0003677">
    <property type="term" value="F:DNA binding"/>
    <property type="evidence" value="ECO:0007669"/>
    <property type="project" value="UniProtKB-UniRule"/>
</dbReference>
<sequence length="540" mass="59636">MGKRQRDCVGCGAPVGFIDRQHCCRCTARMKDEAARASCPACGRSRVLQADTGRCITCSRTCAGCGRPVRSPTASHCGICRREADRQAAKQVCPRCRRPGFLQTGTGWCGHCSRQRQTKQPPRQCVGCGEVRRRAGLGLCSACWQKHPDRPFIAAENLAARLAEPVPWLGDFAGHLAERHCASRACIMISTLGRLLEDEQPNHPQALLDRARHPGRSMGSLARALEGFFTQRGLALPTDQAQRLAAGRRRRRIDATPLPLRPQVQAFAESMLRARERALKAGTLPRTDSTIEAALAIVRDLARFLTSTRNKQDWALTDVHDVEAFLATMPRARQRRLTVLRQYFRFARSRKVVLIDPTRGVKAKGPSGFSGTTVAVGQQRQLFRRWTTGTDAHPHEALLGILALLHAASSSEVRRLRVDDLDPTNRTIRLGKRPHRVPMDPTSWSALQRCLAHRMDQRTDNPHVIVTKITKSGRAPASTAYVSHLLDPCGVPPRTLRCTRLADLVNTLDPKLVAAALGMDPEGVMIYLADHVDAGRLPDA</sequence>
<dbReference type="InterPro" id="IPR044068">
    <property type="entry name" value="CB"/>
</dbReference>
<proteinExistence type="predicted"/>
<dbReference type="InterPro" id="IPR010998">
    <property type="entry name" value="Integrase_recombinase_N"/>
</dbReference>